<dbReference type="Pfam" id="PF01419">
    <property type="entry name" value="Jacalin"/>
    <property type="match status" value="1"/>
</dbReference>
<feature type="compositionally biased region" description="Low complexity" evidence="2">
    <location>
        <begin position="77"/>
        <end position="118"/>
    </location>
</feature>
<evidence type="ECO:0000313" key="5">
    <source>
        <dbReference type="Proteomes" id="UP000612055"/>
    </source>
</evidence>
<dbReference type="GO" id="GO:0016020">
    <property type="term" value="C:membrane"/>
    <property type="evidence" value="ECO:0007669"/>
    <property type="project" value="InterPro"/>
</dbReference>
<comment type="caution">
    <text evidence="4">The sequence shown here is derived from an EMBL/GenBank/DDBJ whole genome shotgun (WGS) entry which is preliminary data.</text>
</comment>
<name>A0A835XPV5_9CHLO</name>
<evidence type="ECO:0000256" key="1">
    <source>
        <dbReference type="ARBA" id="ARBA00023157"/>
    </source>
</evidence>
<dbReference type="SUPFAM" id="SSF51101">
    <property type="entry name" value="Mannose-binding lectins"/>
    <property type="match status" value="1"/>
</dbReference>
<dbReference type="InterPro" id="IPR036772">
    <property type="entry name" value="SRCR-like_dom_sf"/>
</dbReference>
<keyword evidence="5" id="KW-1185">Reference proteome</keyword>
<dbReference type="SUPFAM" id="SSF56487">
    <property type="entry name" value="SRCR-like"/>
    <property type="match status" value="1"/>
</dbReference>
<organism evidence="4 5">
    <name type="scientific">Edaphochlamys debaryana</name>
    <dbReference type="NCBI Taxonomy" id="47281"/>
    <lineage>
        <taxon>Eukaryota</taxon>
        <taxon>Viridiplantae</taxon>
        <taxon>Chlorophyta</taxon>
        <taxon>core chlorophytes</taxon>
        <taxon>Chlorophyceae</taxon>
        <taxon>CS clade</taxon>
        <taxon>Chlamydomonadales</taxon>
        <taxon>Chlamydomonadales incertae sedis</taxon>
        <taxon>Edaphochlamys</taxon>
    </lineage>
</organism>
<dbReference type="PROSITE" id="PS51752">
    <property type="entry name" value="JACALIN_LECTIN"/>
    <property type="match status" value="1"/>
</dbReference>
<gene>
    <name evidence="4" type="ORF">HYH03_016402</name>
</gene>
<feature type="domain" description="Jacalin-type lectin" evidence="3">
    <location>
        <begin position="246"/>
        <end position="395"/>
    </location>
</feature>
<keyword evidence="1" id="KW-1015">Disulfide bond</keyword>
<feature type="region of interest" description="Disordered" evidence="2">
    <location>
        <begin position="77"/>
        <end position="119"/>
    </location>
</feature>
<evidence type="ECO:0000313" key="4">
    <source>
        <dbReference type="EMBL" id="KAG2484835.1"/>
    </source>
</evidence>
<reference evidence="4" key="1">
    <citation type="journal article" date="2020" name="bioRxiv">
        <title>Comparative genomics of Chlamydomonas.</title>
        <authorList>
            <person name="Craig R.J."/>
            <person name="Hasan A.R."/>
            <person name="Ness R.W."/>
            <person name="Keightley P.D."/>
        </authorList>
    </citation>
    <scope>NUCLEOTIDE SEQUENCE</scope>
    <source>
        <strain evidence="4">CCAP 11/70</strain>
    </source>
</reference>
<dbReference type="EMBL" id="JAEHOE010000141">
    <property type="protein sequence ID" value="KAG2484835.1"/>
    <property type="molecule type" value="Genomic_DNA"/>
</dbReference>
<accession>A0A835XPV5</accession>
<dbReference type="InterPro" id="IPR001229">
    <property type="entry name" value="Jacalin-like_lectin_dom"/>
</dbReference>
<sequence length="396" mass="40381">MSLNTLRATTAATAIAAAAAITAATTAPAAAAPAAAAPAAAAPDSSVAASAAAAPAAAPPISNVAASAAAATTAATPESAAPASTTLAPATTSAPPPAATFAPTTAPTPAPTATLATARPSSGLNATHFTTLVAAGQRAVIIARHKDGSLYIVCGQDTTDSVADLACRQSNFTGGSRYLDRQFAYTIYFFPLLTKTQCRVGAQSPAECTAELVVPRGNCTYSSEAICFNAEYPPPASPVRSASPCIVTTESYGDSSGTPFDDTDLAAGGNNPITRITAYYGLLLDSLQVTYGSTAAPQHGGTAGGGPYRYELNTDERISKATVYTSKRFNTVARIEFETSQGRTITIGADGPDYKKWRTANPAAPEGCEGRTRQLIAIKGSNVEYLTSIALVWVWR</sequence>
<proteinExistence type="predicted"/>
<dbReference type="AlphaFoldDB" id="A0A835XPV5"/>
<dbReference type="Proteomes" id="UP000612055">
    <property type="component" value="Unassembled WGS sequence"/>
</dbReference>
<dbReference type="SMART" id="SM00915">
    <property type="entry name" value="Jacalin"/>
    <property type="match status" value="1"/>
</dbReference>
<evidence type="ECO:0000259" key="3">
    <source>
        <dbReference type="PROSITE" id="PS51752"/>
    </source>
</evidence>
<dbReference type="Gene3D" id="2.100.10.30">
    <property type="entry name" value="Jacalin-like lectin domain"/>
    <property type="match status" value="1"/>
</dbReference>
<protein>
    <recommendedName>
        <fullName evidence="3">Jacalin-type lectin domain-containing protein</fullName>
    </recommendedName>
</protein>
<dbReference type="InterPro" id="IPR036404">
    <property type="entry name" value="Jacalin-like_lectin_dom_sf"/>
</dbReference>
<evidence type="ECO:0000256" key="2">
    <source>
        <dbReference type="SAM" id="MobiDB-lite"/>
    </source>
</evidence>